<protein>
    <submittedName>
        <fullName evidence="2">Uncharacterized protein</fullName>
    </submittedName>
</protein>
<evidence type="ECO:0000313" key="2">
    <source>
        <dbReference type="EMBL" id="GAA4149273.1"/>
    </source>
</evidence>
<dbReference type="EMBL" id="BAABBU010000034">
    <property type="protein sequence ID" value="GAA4149273.1"/>
    <property type="molecule type" value="Genomic_DNA"/>
</dbReference>
<organism evidence="2 3">
    <name type="scientific">Streptomyces tunisiensis</name>
    <dbReference type="NCBI Taxonomy" id="948699"/>
    <lineage>
        <taxon>Bacteria</taxon>
        <taxon>Bacillati</taxon>
        <taxon>Actinomycetota</taxon>
        <taxon>Actinomycetes</taxon>
        <taxon>Kitasatosporales</taxon>
        <taxon>Streptomycetaceae</taxon>
        <taxon>Streptomyces</taxon>
    </lineage>
</organism>
<sequence>MRDDASVESHTQSHLFLDPDVPSSAYDMAQQIATEQAQQEEAAIKQRRESVSERFDVIRRRVRDLFDSDGYLRFRQFLRSEQLRVRELMLPPDGLTADSTAVQRDRHERAEAFLREHRVAPEEFRKLVDEHRNTMTELLHSPLVESTGTAYSASKFLELAEPKAEPRAFAIRPPFDDWQRGWHFANLAGNGFTGDRFVTLVPRNGIVGQQVQLTNLDASDFDFAEAVSDAQIAFWFRPGMSGTVRMWIEAQCQLATHSLRTVDEWGFSESSTTQTNFHMMHVLHPNIAGPSFAATSDFIWRTDETEEVFRQFVPTGTTVISTLSSNGTIPANTPVAIRAGTRTIASSFTNDVEIHNTPDFRWVIRSISIQMV</sequence>
<comment type="caution">
    <text evidence="2">The sequence shown here is derived from an EMBL/GenBank/DDBJ whole genome shotgun (WGS) entry which is preliminary data.</text>
</comment>
<evidence type="ECO:0000256" key="1">
    <source>
        <dbReference type="SAM" id="MobiDB-lite"/>
    </source>
</evidence>
<evidence type="ECO:0000313" key="3">
    <source>
        <dbReference type="Proteomes" id="UP001501845"/>
    </source>
</evidence>
<reference evidence="3" key="1">
    <citation type="journal article" date="2019" name="Int. J. Syst. Evol. Microbiol.">
        <title>The Global Catalogue of Microorganisms (GCM) 10K type strain sequencing project: providing services to taxonomists for standard genome sequencing and annotation.</title>
        <authorList>
            <consortium name="The Broad Institute Genomics Platform"/>
            <consortium name="The Broad Institute Genome Sequencing Center for Infectious Disease"/>
            <person name="Wu L."/>
            <person name="Ma J."/>
        </authorList>
    </citation>
    <scope>NUCLEOTIDE SEQUENCE [LARGE SCALE GENOMIC DNA]</scope>
    <source>
        <strain evidence="3">JCM 17589</strain>
    </source>
</reference>
<keyword evidence="3" id="KW-1185">Reference proteome</keyword>
<dbReference type="Proteomes" id="UP001501845">
    <property type="component" value="Unassembled WGS sequence"/>
</dbReference>
<name>A0ABP7Z7R9_9ACTN</name>
<accession>A0ABP7Z7R9</accession>
<dbReference type="RefSeq" id="WP_346158074.1">
    <property type="nucleotide sequence ID" value="NZ_BAABBU010000034.1"/>
</dbReference>
<proteinExistence type="predicted"/>
<gene>
    <name evidence="2" type="ORF">GCM10022285_58370</name>
</gene>
<feature type="region of interest" description="Disordered" evidence="1">
    <location>
        <begin position="1"/>
        <end position="21"/>
    </location>
</feature>